<dbReference type="Gene3D" id="3.40.50.720">
    <property type="entry name" value="NAD(P)-binding Rossmann-like Domain"/>
    <property type="match status" value="1"/>
</dbReference>
<accession>A0A1H0BQY5</accession>
<feature type="region of interest" description="Disordered" evidence="1">
    <location>
        <begin position="1"/>
        <end position="26"/>
    </location>
</feature>
<name>A0A1H0BQY5_9HYPH</name>
<gene>
    <name evidence="3" type="ORF">SAMN05216360_108263</name>
</gene>
<dbReference type="PANTHER" id="PTHR12126">
    <property type="entry name" value="NADH-UBIQUINONE OXIDOREDUCTASE 39 KDA SUBUNIT-RELATED"/>
    <property type="match status" value="1"/>
</dbReference>
<dbReference type="Pfam" id="PF01370">
    <property type="entry name" value="Epimerase"/>
    <property type="match status" value="1"/>
</dbReference>
<protein>
    <submittedName>
        <fullName evidence="3">NADH dehydrogenase</fullName>
    </submittedName>
</protein>
<feature type="region of interest" description="Disordered" evidence="1">
    <location>
        <begin position="371"/>
        <end position="414"/>
    </location>
</feature>
<dbReference type="InterPro" id="IPR001509">
    <property type="entry name" value="Epimerase_deHydtase"/>
</dbReference>
<dbReference type="PANTHER" id="PTHR12126:SF11">
    <property type="entry name" value="NADH DEHYDROGENASE [UBIQUINONE] 1 ALPHA SUBCOMPLEX SUBUNIT 9, MITOCHONDRIAL"/>
    <property type="match status" value="1"/>
</dbReference>
<feature type="compositionally biased region" description="Low complexity" evidence="1">
    <location>
        <begin position="1"/>
        <end position="14"/>
    </location>
</feature>
<dbReference type="GO" id="GO:0044877">
    <property type="term" value="F:protein-containing complex binding"/>
    <property type="evidence" value="ECO:0007669"/>
    <property type="project" value="TreeGrafter"/>
</dbReference>
<dbReference type="STRING" id="582672.SAMN05216360_108263"/>
<dbReference type="InterPro" id="IPR051207">
    <property type="entry name" value="ComplexI_NDUFA9_subunit"/>
</dbReference>
<dbReference type="CDD" id="cd05271">
    <property type="entry name" value="NDUFA9_like_SDR_a"/>
    <property type="match status" value="1"/>
</dbReference>
<dbReference type="RefSeq" id="WP_091716963.1">
    <property type="nucleotide sequence ID" value="NZ_FNHS01000008.1"/>
</dbReference>
<dbReference type="Proteomes" id="UP000198704">
    <property type="component" value="Unassembled WGS sequence"/>
</dbReference>
<evidence type="ECO:0000259" key="2">
    <source>
        <dbReference type="Pfam" id="PF01370"/>
    </source>
</evidence>
<proteinExistence type="predicted"/>
<dbReference type="FunFam" id="3.40.50.720:FF:000702">
    <property type="entry name" value="NADH dehydrogenase (Ubiquinone)"/>
    <property type="match status" value="1"/>
</dbReference>
<keyword evidence="4" id="KW-1185">Reference proteome</keyword>
<reference evidence="4" key="1">
    <citation type="submission" date="2016-10" db="EMBL/GenBank/DDBJ databases">
        <authorList>
            <person name="Varghese N."/>
            <person name="Submissions S."/>
        </authorList>
    </citation>
    <scope>NUCLEOTIDE SEQUENCE [LARGE SCALE GENOMIC DNA]</scope>
    <source>
        <strain evidence="4">BL47</strain>
    </source>
</reference>
<dbReference type="OrthoDB" id="9776313at2"/>
<organism evidence="3 4">
    <name type="scientific">Methylobacterium phyllostachyos</name>
    <dbReference type="NCBI Taxonomy" id="582672"/>
    <lineage>
        <taxon>Bacteria</taxon>
        <taxon>Pseudomonadati</taxon>
        <taxon>Pseudomonadota</taxon>
        <taxon>Alphaproteobacteria</taxon>
        <taxon>Hyphomicrobiales</taxon>
        <taxon>Methylobacteriaceae</taxon>
        <taxon>Methylobacterium</taxon>
    </lineage>
</organism>
<dbReference type="AlphaFoldDB" id="A0A1H0BQY5"/>
<evidence type="ECO:0000256" key="1">
    <source>
        <dbReference type="SAM" id="MobiDB-lite"/>
    </source>
</evidence>
<dbReference type="EMBL" id="FNHS01000008">
    <property type="protein sequence ID" value="SDN48018.1"/>
    <property type="molecule type" value="Genomic_DNA"/>
</dbReference>
<dbReference type="InterPro" id="IPR036291">
    <property type="entry name" value="NAD(P)-bd_dom_sf"/>
</dbReference>
<evidence type="ECO:0000313" key="4">
    <source>
        <dbReference type="Proteomes" id="UP000198704"/>
    </source>
</evidence>
<evidence type="ECO:0000313" key="3">
    <source>
        <dbReference type="EMBL" id="SDN48018.1"/>
    </source>
</evidence>
<dbReference type="SUPFAM" id="SSF51735">
    <property type="entry name" value="NAD(P)-binding Rossmann-fold domains"/>
    <property type="match status" value="1"/>
</dbReference>
<feature type="compositionally biased region" description="Polar residues" evidence="1">
    <location>
        <begin position="373"/>
        <end position="385"/>
    </location>
</feature>
<feature type="domain" description="NAD-dependent epimerase/dehydratase" evidence="2">
    <location>
        <begin position="37"/>
        <end position="244"/>
    </location>
</feature>
<sequence>MTGPDTTNTTANANTHRDSGAAVPVIPGPLRPQDQLVTIYGGSGFLGRHVVRALAKRGYRIRVAVRRPDLALFLQPLGQVNQIVAVQANLRYPDSVNRAAERADVLINLVGILQETGSQSFARLQVDGAETIARAAARQGARMIHVSAIGADPASPSLYARTKAEGEAKVFAACPDAVVLRPSLIFGPGDGFFNRFAGLARALPVLPLAGGQSRFQPAFVGDVAEAIARAVDGTIPGGKVYELGGPEVGTLEHFVRYMLKTIRRKRVVVDLPLPAAKLQARLLEIADTLTFGLLPDTLKLTRDQVILLQNDNIVSEAAKAEGRTFEGMGIIPTAAEAVVPGYLWTYRKAGQFATERDLEHLSEVPDTMAPRTLASSSQHRPQTASGPAIGADAGSSPGATPTGMGVRWGTRKPS</sequence>